<dbReference type="EMBL" id="CP075371">
    <property type="protein sequence ID" value="QVT81115.1"/>
    <property type="molecule type" value="Genomic_DNA"/>
</dbReference>
<feature type="domain" description="Amidohydrolase-related" evidence="1">
    <location>
        <begin position="37"/>
        <end position="307"/>
    </location>
</feature>
<organism evidence="2 3">
    <name type="scientific">Nocardioides aquaticus</name>
    <dbReference type="NCBI Taxonomy" id="160826"/>
    <lineage>
        <taxon>Bacteria</taxon>
        <taxon>Bacillati</taxon>
        <taxon>Actinomycetota</taxon>
        <taxon>Actinomycetes</taxon>
        <taxon>Propionibacteriales</taxon>
        <taxon>Nocardioidaceae</taxon>
        <taxon>Nocardioides</taxon>
    </lineage>
</organism>
<evidence type="ECO:0000313" key="3">
    <source>
        <dbReference type="Proteomes" id="UP000679307"/>
    </source>
</evidence>
<proteinExistence type="predicted"/>
<dbReference type="CDD" id="cd01292">
    <property type="entry name" value="metallo-dependent_hydrolases"/>
    <property type="match status" value="1"/>
</dbReference>
<evidence type="ECO:0000313" key="2">
    <source>
        <dbReference type="EMBL" id="QVT81115.1"/>
    </source>
</evidence>
<dbReference type="InterPro" id="IPR032465">
    <property type="entry name" value="ACMSD"/>
</dbReference>
<dbReference type="PANTHER" id="PTHR21240">
    <property type="entry name" value="2-AMINO-3-CARBOXYLMUCONATE-6-SEMIALDEHYDE DECARBOXYLASE"/>
    <property type="match status" value="1"/>
</dbReference>
<gene>
    <name evidence="2" type="ORF">ENKNEFLB_03523</name>
</gene>
<name>A0ABX8EMI4_9ACTN</name>
<dbReference type="RefSeq" id="WP_246535639.1">
    <property type="nucleotide sequence ID" value="NZ_BAAAHS010000176.1"/>
</dbReference>
<accession>A0ABX8EMI4</accession>
<protein>
    <recommendedName>
        <fullName evidence="1">Amidohydrolase-related domain-containing protein</fullName>
    </recommendedName>
</protein>
<dbReference type="InterPro" id="IPR006680">
    <property type="entry name" value="Amidohydro-rel"/>
</dbReference>
<sequence>MVEEGAPSPVVEERASRDHDVAPVRAFWERLGLPGLVDVHTHFLPPPIERAVYAVFDAAGPKIGRPWPIRYRAPLEERVALLRAMGVRAFPTLPYAHKPGVAGFLNEWARGFARDVPESLWSGTFFPEPEAGAYVADLVGDGIAVFKVHVQVGEFHLDDRLLDPVWGVLEDAGTPVVVHAGSGPVANAFTGPEPMRAVLERFPRLAVVVAHMGAPEYDGFFALAERFERVRLDTTMVFTDFFDEAAGRFPDHLVPALRDLGGKILLGTDFPTIPYPYAHQLESLERLGLGDDWLRAVCWDNGAELFGVGVGG</sequence>
<reference evidence="2 3" key="1">
    <citation type="submission" date="2021-05" db="EMBL/GenBank/DDBJ databases">
        <title>Complete genome of Nocardioides aquaticus KCTC 9944T isolated from meromictic and hypersaline Ekho Lake, Antarctica.</title>
        <authorList>
            <person name="Hwang K."/>
            <person name="Kim K.M."/>
            <person name="Choe H."/>
        </authorList>
    </citation>
    <scope>NUCLEOTIDE SEQUENCE [LARGE SCALE GENOMIC DNA]</scope>
    <source>
        <strain evidence="2 3">KCTC 9944</strain>
    </source>
</reference>
<evidence type="ECO:0000259" key="1">
    <source>
        <dbReference type="Pfam" id="PF04909"/>
    </source>
</evidence>
<dbReference type="Pfam" id="PF04909">
    <property type="entry name" value="Amidohydro_2"/>
    <property type="match status" value="1"/>
</dbReference>
<keyword evidence="3" id="KW-1185">Reference proteome</keyword>
<dbReference type="Proteomes" id="UP000679307">
    <property type="component" value="Chromosome"/>
</dbReference>
<dbReference type="PANTHER" id="PTHR21240:SF28">
    <property type="entry name" value="ISO-OROTATE DECARBOXYLASE (EUROFUNG)"/>
    <property type="match status" value="1"/>
</dbReference>